<comment type="caution">
    <text evidence="2">The sequence shown here is derived from an EMBL/GenBank/DDBJ whole genome shotgun (WGS) entry which is preliminary data.</text>
</comment>
<accession>A0A438IYK4</accession>
<dbReference type="Proteomes" id="UP000288805">
    <property type="component" value="Unassembled WGS sequence"/>
</dbReference>
<feature type="region of interest" description="Disordered" evidence="1">
    <location>
        <begin position="1"/>
        <end position="26"/>
    </location>
</feature>
<dbReference type="EMBL" id="QGNW01000074">
    <property type="protein sequence ID" value="RVX01794.1"/>
    <property type="molecule type" value="Genomic_DNA"/>
</dbReference>
<evidence type="ECO:0000313" key="3">
    <source>
        <dbReference type="Proteomes" id="UP000288805"/>
    </source>
</evidence>
<evidence type="ECO:0000256" key="1">
    <source>
        <dbReference type="SAM" id="MobiDB-lite"/>
    </source>
</evidence>
<gene>
    <name evidence="2" type="ORF">CK203_024297</name>
</gene>
<proteinExistence type="predicted"/>
<protein>
    <submittedName>
        <fullName evidence="2">Uncharacterized protein</fullName>
    </submittedName>
</protein>
<organism evidence="2 3">
    <name type="scientific">Vitis vinifera</name>
    <name type="common">Grape</name>
    <dbReference type="NCBI Taxonomy" id="29760"/>
    <lineage>
        <taxon>Eukaryota</taxon>
        <taxon>Viridiplantae</taxon>
        <taxon>Streptophyta</taxon>
        <taxon>Embryophyta</taxon>
        <taxon>Tracheophyta</taxon>
        <taxon>Spermatophyta</taxon>
        <taxon>Magnoliopsida</taxon>
        <taxon>eudicotyledons</taxon>
        <taxon>Gunneridae</taxon>
        <taxon>Pentapetalae</taxon>
        <taxon>rosids</taxon>
        <taxon>Vitales</taxon>
        <taxon>Vitaceae</taxon>
        <taxon>Viteae</taxon>
        <taxon>Vitis</taxon>
    </lineage>
</organism>
<sequence>MGLKSIGVVPMPRPSEATEENAQRLEENGVGSPFKGCFLCKGGGQMRQWRGVICNEQGSSSSPMRGRCWPSLPMHAMTEVAFSKHDDIMVVEPNRSLYGSLGLKSLEDKVEGGLHLQEPCLIAPTKLSMLLWARAQ</sequence>
<dbReference type="AlphaFoldDB" id="A0A438IYK4"/>
<evidence type="ECO:0000313" key="2">
    <source>
        <dbReference type="EMBL" id="RVX01794.1"/>
    </source>
</evidence>
<reference evidence="2 3" key="1">
    <citation type="journal article" date="2018" name="PLoS Genet.">
        <title>Population sequencing reveals clonal diversity and ancestral inbreeding in the grapevine cultivar Chardonnay.</title>
        <authorList>
            <person name="Roach M.J."/>
            <person name="Johnson D.L."/>
            <person name="Bohlmann J."/>
            <person name="van Vuuren H.J."/>
            <person name="Jones S.J."/>
            <person name="Pretorius I.S."/>
            <person name="Schmidt S.A."/>
            <person name="Borneman A.R."/>
        </authorList>
    </citation>
    <scope>NUCLEOTIDE SEQUENCE [LARGE SCALE GENOMIC DNA]</scope>
    <source>
        <strain evidence="3">cv. Chardonnay</strain>
        <tissue evidence="2">Leaf</tissue>
    </source>
</reference>
<name>A0A438IYK4_VITVI</name>